<accession>A0A0F5YI90</accession>
<evidence type="ECO:0000313" key="3">
    <source>
        <dbReference type="EMBL" id="KKD38488.1"/>
    </source>
</evidence>
<keyword evidence="2" id="KW-0472">Membrane</keyword>
<keyword evidence="2" id="KW-1133">Transmembrane helix</keyword>
<feature type="transmembrane region" description="Helical" evidence="2">
    <location>
        <begin position="20"/>
        <end position="42"/>
    </location>
</feature>
<dbReference type="OrthoDB" id="449442at2"/>
<name>A0A0F5YI90_9CYAN</name>
<dbReference type="Proteomes" id="UP000033607">
    <property type="component" value="Unassembled WGS sequence"/>
</dbReference>
<reference evidence="3 4" key="1">
    <citation type="submission" date="2015-06" db="EMBL/GenBank/DDBJ databases">
        <title>Draft genome assembly of filamentous brackish cyanobacterium Limnoraphis robusta strain CS-951.</title>
        <authorList>
            <person name="Willis A."/>
            <person name="Parks M."/>
            <person name="Burford M.A."/>
        </authorList>
    </citation>
    <scope>NUCLEOTIDE SEQUENCE [LARGE SCALE GENOMIC DNA]</scope>
    <source>
        <strain evidence="3 4">CS-951</strain>
    </source>
</reference>
<feature type="transmembrane region" description="Helical" evidence="2">
    <location>
        <begin position="54"/>
        <end position="73"/>
    </location>
</feature>
<proteinExistence type="predicted"/>
<evidence type="ECO:0000256" key="2">
    <source>
        <dbReference type="SAM" id="Phobius"/>
    </source>
</evidence>
<dbReference type="EMBL" id="LATL02000095">
    <property type="protein sequence ID" value="KKD38488.1"/>
    <property type="molecule type" value="Genomic_DNA"/>
</dbReference>
<comment type="caution">
    <text evidence="3">The sequence shown here is derived from an EMBL/GenBank/DDBJ whole genome shotgun (WGS) entry which is preliminary data.</text>
</comment>
<gene>
    <name evidence="3" type="ORF">WN50_08520</name>
</gene>
<keyword evidence="2" id="KW-0812">Transmembrane</keyword>
<feature type="region of interest" description="Disordered" evidence="1">
    <location>
        <begin position="138"/>
        <end position="160"/>
    </location>
</feature>
<sequence>MDILNPKPDSIHVRSLHDILHNVAISIIPLATVAVLATPFFTPNPKQNHWHQTFRWSSLTFGFCASVVGLKCADRLQHLKPKIDSLNEQEKREFTFDASSHLKLAQLRNLGIVQMMMGEVNQAKLQAEAVLNPELLEPADDSGYTARNSEVTGGTDPVTDDEVDEVLDAIKDGVSESKIIKEMMGFKGRQYSQGKKVIEQLKKDHADYLEVE</sequence>
<protein>
    <submittedName>
        <fullName evidence="3">Uncharacterized protein</fullName>
    </submittedName>
</protein>
<organism evidence="3 4">
    <name type="scientific">Limnoraphis robusta CS-951</name>
    <dbReference type="NCBI Taxonomy" id="1637645"/>
    <lineage>
        <taxon>Bacteria</taxon>
        <taxon>Bacillati</taxon>
        <taxon>Cyanobacteriota</taxon>
        <taxon>Cyanophyceae</taxon>
        <taxon>Oscillatoriophycideae</taxon>
        <taxon>Oscillatoriales</taxon>
        <taxon>Sirenicapillariaceae</taxon>
        <taxon>Limnoraphis</taxon>
    </lineage>
</organism>
<dbReference type="AlphaFoldDB" id="A0A0F5YI90"/>
<evidence type="ECO:0000313" key="4">
    <source>
        <dbReference type="Proteomes" id="UP000033607"/>
    </source>
</evidence>
<evidence type="ECO:0000256" key="1">
    <source>
        <dbReference type="SAM" id="MobiDB-lite"/>
    </source>
</evidence>
<dbReference type="RefSeq" id="WP_046278108.1">
    <property type="nucleotide sequence ID" value="NZ_LATL02000095.1"/>
</dbReference>